<dbReference type="Gene3D" id="1.10.10.10">
    <property type="entry name" value="Winged helix-like DNA-binding domain superfamily/Winged helix DNA-binding domain"/>
    <property type="match status" value="1"/>
</dbReference>
<evidence type="ECO:0000256" key="1">
    <source>
        <dbReference type="ARBA" id="ARBA00023015"/>
    </source>
</evidence>
<proteinExistence type="predicted"/>
<keyword evidence="7" id="KW-1185">Reference proteome</keyword>
<comment type="caution">
    <text evidence="6">The sequence shown here is derived from an EMBL/GenBank/DDBJ whole genome shotgun (WGS) entry which is preliminary data.</text>
</comment>
<dbReference type="InterPro" id="IPR036388">
    <property type="entry name" value="WH-like_DNA-bd_sf"/>
</dbReference>
<feature type="transmembrane region" description="Helical" evidence="4">
    <location>
        <begin position="23"/>
        <end position="41"/>
    </location>
</feature>
<gene>
    <name evidence="6" type="ORF">ACFPZ3_29725</name>
</gene>
<organism evidence="6 7">
    <name type="scientific">Nonomuraea insulae</name>
    <dbReference type="NCBI Taxonomy" id="1616787"/>
    <lineage>
        <taxon>Bacteria</taxon>
        <taxon>Bacillati</taxon>
        <taxon>Actinomycetota</taxon>
        <taxon>Actinomycetes</taxon>
        <taxon>Streptosporangiales</taxon>
        <taxon>Streptosporangiaceae</taxon>
        <taxon>Nonomuraea</taxon>
    </lineage>
</organism>
<evidence type="ECO:0000256" key="4">
    <source>
        <dbReference type="SAM" id="Phobius"/>
    </source>
</evidence>
<dbReference type="Gene3D" id="1.25.40.10">
    <property type="entry name" value="Tetratricopeptide repeat domain"/>
    <property type="match status" value="1"/>
</dbReference>
<feature type="region of interest" description="Disordered" evidence="3">
    <location>
        <begin position="98"/>
        <end position="133"/>
    </location>
</feature>
<dbReference type="PANTHER" id="PTHR35807:SF1">
    <property type="entry name" value="TRANSCRIPTIONAL REGULATOR REDD"/>
    <property type="match status" value="1"/>
</dbReference>
<dbReference type="InterPro" id="IPR011990">
    <property type="entry name" value="TPR-like_helical_dom_sf"/>
</dbReference>
<evidence type="ECO:0000259" key="5">
    <source>
        <dbReference type="SMART" id="SM01043"/>
    </source>
</evidence>
<dbReference type="Pfam" id="PF03704">
    <property type="entry name" value="BTAD"/>
    <property type="match status" value="1"/>
</dbReference>
<dbReference type="InterPro" id="IPR051677">
    <property type="entry name" value="AfsR-DnrI-RedD_regulator"/>
</dbReference>
<accession>A0ABW1CQT4</accession>
<keyword evidence="2" id="KW-0804">Transcription</keyword>
<keyword evidence="4" id="KW-0812">Transmembrane</keyword>
<keyword evidence="4" id="KW-1133">Transmembrane helix</keyword>
<evidence type="ECO:0000313" key="6">
    <source>
        <dbReference type="EMBL" id="MFC5828065.1"/>
    </source>
</evidence>
<dbReference type="PANTHER" id="PTHR35807">
    <property type="entry name" value="TRANSCRIPTIONAL REGULATOR REDD-RELATED"/>
    <property type="match status" value="1"/>
</dbReference>
<dbReference type="InterPro" id="IPR005158">
    <property type="entry name" value="BTAD"/>
</dbReference>
<keyword evidence="1" id="KW-0805">Transcription regulation</keyword>
<keyword evidence="4" id="KW-0472">Membrane</keyword>
<evidence type="ECO:0000313" key="7">
    <source>
        <dbReference type="Proteomes" id="UP001596058"/>
    </source>
</evidence>
<dbReference type="Proteomes" id="UP001596058">
    <property type="component" value="Unassembled WGS sequence"/>
</dbReference>
<sequence length="398" mass="42072">MGAGEGTAAGKRAGTSSSVGRPLGAALLFGVMVMLLAAVLISRRRFRPRVAVAGSSGGRAGGPPDGGGDEGMVAAAAAMAPEIHAAVAGFVAGNCRGEEEADEEAVRAEGEAQDDAPRPGALETDAGETGLIDPGRAVAASPSMALTASGFVVVPGKAKAEVLGVPRLSYGGAELSFGRAEASDLFALLATSREGVSTEGIIDTLWPGDGERGGRLLESAVRQLNQVMRQASGLAVGVRFVVTARQRRHLAAAYFDVDYWRFEDAFVRAGTAEEEPARLAALQEMLTLYRGPLLAERDGSWVLPRRQAAQTRAVDAAARLAESRRRADPERALDVLMLAVERIDPHSEVLWCGIMSLHGELGRLPAVRRSFELLRERLAEIDAVPSPQARQVYERFVR</sequence>
<evidence type="ECO:0000256" key="3">
    <source>
        <dbReference type="SAM" id="MobiDB-lite"/>
    </source>
</evidence>
<protein>
    <submittedName>
        <fullName evidence="6">BTAD domain-containing putative transcriptional regulator</fullName>
    </submittedName>
</protein>
<dbReference type="SUPFAM" id="SSF48452">
    <property type="entry name" value="TPR-like"/>
    <property type="match status" value="1"/>
</dbReference>
<name>A0ABW1CQT4_9ACTN</name>
<dbReference type="RefSeq" id="WP_379517570.1">
    <property type="nucleotide sequence ID" value="NZ_JBHSPA010000034.1"/>
</dbReference>
<evidence type="ECO:0000256" key="2">
    <source>
        <dbReference type="ARBA" id="ARBA00023163"/>
    </source>
</evidence>
<dbReference type="EMBL" id="JBHSPA010000034">
    <property type="protein sequence ID" value="MFC5828065.1"/>
    <property type="molecule type" value="Genomic_DNA"/>
</dbReference>
<reference evidence="7" key="1">
    <citation type="journal article" date="2019" name="Int. J. Syst. Evol. Microbiol.">
        <title>The Global Catalogue of Microorganisms (GCM) 10K type strain sequencing project: providing services to taxonomists for standard genome sequencing and annotation.</title>
        <authorList>
            <consortium name="The Broad Institute Genomics Platform"/>
            <consortium name="The Broad Institute Genome Sequencing Center for Infectious Disease"/>
            <person name="Wu L."/>
            <person name="Ma J."/>
        </authorList>
    </citation>
    <scope>NUCLEOTIDE SEQUENCE [LARGE SCALE GENOMIC DNA]</scope>
    <source>
        <strain evidence="7">CCUG 53903</strain>
    </source>
</reference>
<feature type="domain" description="Bacterial transcriptional activator" evidence="5">
    <location>
        <begin position="257"/>
        <end position="397"/>
    </location>
</feature>
<dbReference type="SMART" id="SM01043">
    <property type="entry name" value="BTAD"/>
    <property type="match status" value="1"/>
</dbReference>